<sequence length="154" mass="18743">MRRRHHQNRILLLAVGAFFILLLFFTLLFRIFSDDYQAIHAVEDFYEHEQKGDFTDSWELLHSFMKDRWTKGSFIQDRAHVFINHFGADTFQFTIEEVEEIEEWRMAKDLPPVVKAHKFIVIQTYKGKYGKFNFMQEVYVAEEHGEWRILWDYN</sequence>
<evidence type="ECO:0000313" key="2">
    <source>
        <dbReference type="Proteomes" id="UP000031972"/>
    </source>
</evidence>
<name>A0A0C2RMR2_9BACL</name>
<dbReference type="Gene3D" id="3.10.450.100">
    <property type="entry name" value="NTF2-like, domain 1"/>
    <property type="match status" value="1"/>
</dbReference>
<comment type="caution">
    <text evidence="1">The sequence shown here is derived from an EMBL/GenBank/DDBJ whole genome shotgun (WGS) entry which is preliminary data.</text>
</comment>
<dbReference type="PATRIC" id="fig|220754.4.peg.3458"/>
<organism evidence="1 2">
    <name type="scientific">Jeotgalibacillus campisalis</name>
    <dbReference type="NCBI Taxonomy" id="220754"/>
    <lineage>
        <taxon>Bacteria</taxon>
        <taxon>Bacillati</taxon>
        <taxon>Bacillota</taxon>
        <taxon>Bacilli</taxon>
        <taxon>Bacillales</taxon>
        <taxon>Caryophanaceae</taxon>
        <taxon>Jeotgalibacillus</taxon>
    </lineage>
</organism>
<dbReference type="Proteomes" id="UP000031972">
    <property type="component" value="Unassembled WGS sequence"/>
</dbReference>
<evidence type="ECO:0008006" key="3">
    <source>
        <dbReference type="Google" id="ProtNLM"/>
    </source>
</evidence>
<evidence type="ECO:0000313" key="1">
    <source>
        <dbReference type="EMBL" id="KIL43039.1"/>
    </source>
</evidence>
<dbReference type="SUPFAM" id="SSF54427">
    <property type="entry name" value="NTF2-like"/>
    <property type="match status" value="1"/>
</dbReference>
<dbReference type="OrthoDB" id="2720594at2"/>
<dbReference type="RefSeq" id="WP_041061271.1">
    <property type="nucleotide sequence ID" value="NZ_JXRR01000022.1"/>
</dbReference>
<gene>
    <name evidence="1" type="ORF">KR50_34420</name>
</gene>
<keyword evidence="2" id="KW-1185">Reference proteome</keyword>
<protein>
    <recommendedName>
        <fullName evidence="3">DUF4878 domain-containing protein</fullName>
    </recommendedName>
</protein>
<dbReference type="AlphaFoldDB" id="A0A0C2RMR2"/>
<proteinExistence type="predicted"/>
<dbReference type="InterPro" id="IPR032710">
    <property type="entry name" value="NTF2-like_dom_sf"/>
</dbReference>
<accession>A0A0C2RMR2</accession>
<dbReference type="EMBL" id="JXRR01000022">
    <property type="protein sequence ID" value="KIL43039.1"/>
    <property type="molecule type" value="Genomic_DNA"/>
</dbReference>
<reference evidence="1 2" key="1">
    <citation type="submission" date="2015-01" db="EMBL/GenBank/DDBJ databases">
        <title>Jeotgalibacillus campisalis genome sequencing.</title>
        <authorList>
            <person name="Goh K.M."/>
            <person name="Chan K.-G."/>
            <person name="Yaakop A.S."/>
            <person name="Ee R."/>
            <person name="Gan H.M."/>
            <person name="Chan C.S."/>
        </authorList>
    </citation>
    <scope>NUCLEOTIDE SEQUENCE [LARGE SCALE GENOMIC DNA]</scope>
    <source>
        <strain evidence="1 2">SF-57</strain>
    </source>
</reference>